<dbReference type="InterPro" id="IPR012337">
    <property type="entry name" value="RNaseH-like_sf"/>
</dbReference>
<dbReference type="AlphaFoldDB" id="A0A0G0ZLE5"/>
<evidence type="ECO:0000313" key="2">
    <source>
        <dbReference type="EMBL" id="KKS13793.1"/>
    </source>
</evidence>
<dbReference type="PANTHER" id="PTHR47515:SF2">
    <property type="entry name" value="INTEGRASE CORE DOMAIN PROTEIN"/>
    <property type="match status" value="1"/>
</dbReference>
<dbReference type="Proteomes" id="UP000034753">
    <property type="component" value="Unassembled WGS sequence"/>
</dbReference>
<name>A0A0G0ZLE5_9BACT</name>
<dbReference type="SUPFAM" id="SSF53098">
    <property type="entry name" value="Ribonuclease H-like"/>
    <property type="match status" value="1"/>
</dbReference>
<reference evidence="2 3" key="1">
    <citation type="journal article" date="2015" name="Nature">
        <title>rRNA introns, odd ribosomes, and small enigmatic genomes across a large radiation of phyla.</title>
        <authorList>
            <person name="Brown C.T."/>
            <person name="Hug L.A."/>
            <person name="Thomas B.C."/>
            <person name="Sharon I."/>
            <person name="Castelle C.J."/>
            <person name="Singh A."/>
            <person name="Wilkins M.J."/>
            <person name="Williams K.H."/>
            <person name="Banfield J.F."/>
        </authorList>
    </citation>
    <scope>NUCLEOTIDE SEQUENCE [LARGE SCALE GENOMIC DNA]</scope>
</reference>
<proteinExistence type="predicted"/>
<dbReference type="Pfam" id="PF13683">
    <property type="entry name" value="rve_3"/>
    <property type="match status" value="1"/>
</dbReference>
<dbReference type="InterPro" id="IPR036397">
    <property type="entry name" value="RNaseH_sf"/>
</dbReference>
<gene>
    <name evidence="2" type="ORF">UU67_C0016G0006</name>
</gene>
<dbReference type="EMBL" id="LCBN01000016">
    <property type="protein sequence ID" value="KKS13793.1"/>
    <property type="molecule type" value="Genomic_DNA"/>
</dbReference>
<accession>A0A0G0ZLE5</accession>
<dbReference type="InterPro" id="IPR001584">
    <property type="entry name" value="Integrase_cat-core"/>
</dbReference>
<sequence length="232" mass="27301">MPRRKVDGLLKARIWSLREKNNDCCGQKIAYYLEQEYGQSLGVKAIYKILSEKYKLRSKWKKNLKRGELTIATKPRQVIQMDSVHFGMVFAFTGVDTFAKDVSVKLYPTLTSTDGQNFLEYSFTRFGHTDLLQTDGGPEFKGKFRKNVFSFAERFRVARPYKKNEQSYIESFNRTLRKECLGWGNFHPKDIPNLEKELNEYLIYYHTKRAHLSLNMQTPNDILKQHKLMADF</sequence>
<dbReference type="GO" id="GO:0003676">
    <property type="term" value="F:nucleic acid binding"/>
    <property type="evidence" value="ECO:0007669"/>
    <property type="project" value="InterPro"/>
</dbReference>
<protein>
    <recommendedName>
        <fullName evidence="1">Integrase catalytic domain-containing protein</fullName>
    </recommendedName>
</protein>
<dbReference type="PROSITE" id="PS50994">
    <property type="entry name" value="INTEGRASE"/>
    <property type="match status" value="1"/>
</dbReference>
<dbReference type="Gene3D" id="3.30.420.10">
    <property type="entry name" value="Ribonuclease H-like superfamily/Ribonuclease H"/>
    <property type="match status" value="1"/>
</dbReference>
<organism evidence="2 3">
    <name type="scientific">Candidatus Daviesbacteria bacterium GW2011_GWB1_41_5</name>
    <dbReference type="NCBI Taxonomy" id="1618429"/>
    <lineage>
        <taxon>Bacteria</taxon>
        <taxon>Candidatus Daviesiibacteriota</taxon>
    </lineage>
</organism>
<dbReference type="PANTHER" id="PTHR47515">
    <property type="entry name" value="LOW CALCIUM RESPONSE LOCUS PROTEIN T"/>
    <property type="match status" value="1"/>
</dbReference>
<feature type="domain" description="Integrase catalytic" evidence="1">
    <location>
        <begin position="71"/>
        <end position="227"/>
    </location>
</feature>
<evidence type="ECO:0000313" key="3">
    <source>
        <dbReference type="Proteomes" id="UP000034753"/>
    </source>
</evidence>
<comment type="caution">
    <text evidence="2">The sequence shown here is derived from an EMBL/GenBank/DDBJ whole genome shotgun (WGS) entry which is preliminary data.</text>
</comment>
<dbReference type="GO" id="GO:0015074">
    <property type="term" value="P:DNA integration"/>
    <property type="evidence" value="ECO:0007669"/>
    <property type="project" value="InterPro"/>
</dbReference>
<evidence type="ECO:0000259" key="1">
    <source>
        <dbReference type="PROSITE" id="PS50994"/>
    </source>
</evidence>